<evidence type="ECO:0000313" key="3">
    <source>
        <dbReference type="Proteomes" id="UP000824176"/>
    </source>
</evidence>
<name>A0A9D2KBZ9_9BACT</name>
<dbReference type="InterPro" id="IPR027417">
    <property type="entry name" value="P-loop_NTPase"/>
</dbReference>
<evidence type="ECO:0000313" key="2">
    <source>
        <dbReference type="EMBL" id="HIZ90350.1"/>
    </source>
</evidence>
<accession>A0A9D2KBZ9</accession>
<protein>
    <recommendedName>
        <fullName evidence="1">NrS-1 polymerase-like helicase domain-containing protein</fullName>
    </recommendedName>
</protein>
<organism evidence="2 3">
    <name type="scientific">Candidatus Mucispirillum faecigallinarum</name>
    <dbReference type="NCBI Taxonomy" id="2838699"/>
    <lineage>
        <taxon>Bacteria</taxon>
        <taxon>Pseudomonadati</taxon>
        <taxon>Deferribacterota</taxon>
        <taxon>Deferribacteres</taxon>
        <taxon>Deferribacterales</taxon>
        <taxon>Mucispirillaceae</taxon>
        <taxon>Mucispirillum</taxon>
    </lineage>
</organism>
<dbReference type="Pfam" id="PF19263">
    <property type="entry name" value="DUF5906"/>
    <property type="match status" value="1"/>
</dbReference>
<comment type="caution">
    <text evidence="2">The sequence shown here is derived from an EMBL/GenBank/DDBJ whole genome shotgun (WGS) entry which is preliminary data.</text>
</comment>
<feature type="domain" description="NrS-1 polymerase-like helicase" evidence="1">
    <location>
        <begin position="207"/>
        <end position="318"/>
    </location>
</feature>
<proteinExistence type="predicted"/>
<dbReference type="Gene3D" id="3.40.50.300">
    <property type="entry name" value="P-loop containing nucleotide triphosphate hydrolases"/>
    <property type="match status" value="1"/>
</dbReference>
<dbReference type="EMBL" id="DXAQ01000155">
    <property type="protein sequence ID" value="HIZ90350.1"/>
    <property type="molecule type" value="Genomic_DNA"/>
</dbReference>
<evidence type="ECO:0000259" key="1">
    <source>
        <dbReference type="Pfam" id="PF19263"/>
    </source>
</evidence>
<reference evidence="2" key="1">
    <citation type="journal article" date="2021" name="PeerJ">
        <title>Extensive microbial diversity within the chicken gut microbiome revealed by metagenomics and culture.</title>
        <authorList>
            <person name="Gilroy R."/>
            <person name="Ravi A."/>
            <person name="Getino M."/>
            <person name="Pursley I."/>
            <person name="Horton D.L."/>
            <person name="Alikhan N.F."/>
            <person name="Baker D."/>
            <person name="Gharbi K."/>
            <person name="Hall N."/>
            <person name="Watson M."/>
            <person name="Adriaenssens E.M."/>
            <person name="Foster-Nyarko E."/>
            <person name="Jarju S."/>
            <person name="Secka A."/>
            <person name="Antonio M."/>
            <person name="Oren A."/>
            <person name="Chaudhuri R.R."/>
            <person name="La Ragione R."/>
            <person name="Hildebrand F."/>
            <person name="Pallen M.J."/>
        </authorList>
    </citation>
    <scope>NUCLEOTIDE SEQUENCE</scope>
    <source>
        <strain evidence="2">ChiW4-1371</strain>
    </source>
</reference>
<dbReference type="InterPro" id="IPR045455">
    <property type="entry name" value="NrS-1_pol-like_helicase"/>
</dbReference>
<dbReference type="AlphaFoldDB" id="A0A9D2KBZ9"/>
<sequence>MSFKEKGLNLDLMQTEKDKQYVLPDDNKKIDYAKFQFDNWFLAKSENNKILAAIKKKGGGLWLSHDGSICFRVSVDANVIVSGEVEKSSRAIAAFLERVSPVVLFKEPKGNNKKIDIYVNELMYASDKFTPFSNSEFYKENGVWYRTGFVPSEYLRGAYKKAVGEPLTIIRLIKNLTNNNEEYFKWTINWLAGFFQTLKKSQVSLVLRGDQGAGKGIFFEKIITPLFGEKYCKPVDNDNLESNFKPWVEGSLFLNLNEIANDLKSRKNVKNFVKQLVTEKHVNVETKFKDADLKRVFANILITSNESFPIEVEPGDRRFTIFQTGKSLKSQNWNIEETLKDIDAELPAFAEYLKSYEVDFLMYNRALETPEKQAIIEGTTSQIKLYIVAVIDRNILFFSDLLESEDEEENELYRKLKDSFEVTGRITNKLLYESYKALFESKKSMKQFLRELRRLAPDVFGEDKIRKNNKERFYSPWE</sequence>
<reference evidence="2" key="2">
    <citation type="submission" date="2021-04" db="EMBL/GenBank/DDBJ databases">
        <authorList>
            <person name="Gilroy R."/>
        </authorList>
    </citation>
    <scope>NUCLEOTIDE SEQUENCE</scope>
    <source>
        <strain evidence="2">ChiW4-1371</strain>
    </source>
</reference>
<dbReference type="Proteomes" id="UP000824176">
    <property type="component" value="Unassembled WGS sequence"/>
</dbReference>
<gene>
    <name evidence="2" type="ORF">H9804_10425</name>
</gene>